<evidence type="ECO:0000256" key="1">
    <source>
        <dbReference type="SAM" id="MobiDB-lite"/>
    </source>
</evidence>
<evidence type="ECO:0000313" key="3">
    <source>
        <dbReference type="EMBL" id="ATQ67560.1"/>
    </source>
</evidence>
<name>A0A2D2CXT6_METT3</name>
<reference evidence="4" key="1">
    <citation type="submission" date="2017-10" db="EMBL/GenBank/DDBJ databases">
        <title>Completed PacBio SMRT sequence of Methylosinus trichosporium OB3b reveals presence of a third large plasmid.</title>
        <authorList>
            <person name="Charles T.C."/>
            <person name="Lynch M.D.J."/>
            <person name="Heil J.R."/>
            <person name="Cheng J."/>
        </authorList>
    </citation>
    <scope>NUCLEOTIDE SEQUENCE [LARGE SCALE GENOMIC DNA]</scope>
    <source>
        <strain evidence="4">OB3b</strain>
    </source>
</reference>
<dbReference type="AlphaFoldDB" id="A0A2D2CXT6"/>
<dbReference type="RefSeq" id="WP_003614510.1">
    <property type="nucleotide sequence ID" value="NZ_ADVE02000001.1"/>
</dbReference>
<keyword evidence="2" id="KW-0812">Transmembrane</keyword>
<accession>A0A2D2CXT6</accession>
<gene>
    <name evidence="3" type="ORF">CQW49_06405</name>
</gene>
<evidence type="ECO:0000313" key="4">
    <source>
        <dbReference type="Proteomes" id="UP000230709"/>
    </source>
</evidence>
<dbReference type="KEGG" id="mtw:CQW49_06405"/>
<organism evidence="3 4">
    <name type="scientific">Methylosinus trichosporium (strain ATCC 35070 / NCIMB 11131 / UNIQEM 75 / OB3b)</name>
    <dbReference type="NCBI Taxonomy" id="595536"/>
    <lineage>
        <taxon>Bacteria</taxon>
        <taxon>Pseudomonadati</taxon>
        <taxon>Pseudomonadota</taxon>
        <taxon>Alphaproteobacteria</taxon>
        <taxon>Hyphomicrobiales</taxon>
        <taxon>Methylocystaceae</taxon>
        <taxon>Methylosinus</taxon>
    </lineage>
</organism>
<dbReference type="Proteomes" id="UP000230709">
    <property type="component" value="Chromosome"/>
</dbReference>
<dbReference type="EMBL" id="CP023737">
    <property type="protein sequence ID" value="ATQ67560.1"/>
    <property type="molecule type" value="Genomic_DNA"/>
</dbReference>
<keyword evidence="4" id="KW-1185">Reference proteome</keyword>
<keyword evidence="2" id="KW-0472">Membrane</keyword>
<feature type="region of interest" description="Disordered" evidence="1">
    <location>
        <begin position="133"/>
        <end position="180"/>
    </location>
</feature>
<feature type="compositionally biased region" description="Basic and acidic residues" evidence="1">
    <location>
        <begin position="154"/>
        <end position="180"/>
    </location>
</feature>
<protein>
    <submittedName>
        <fullName evidence="3">Uncharacterized protein</fullName>
    </submittedName>
</protein>
<feature type="transmembrane region" description="Helical" evidence="2">
    <location>
        <begin position="20"/>
        <end position="38"/>
    </location>
</feature>
<sequence>MPIIAAKPFGVFSPQGLRRAVFVVASIAFGTAAGYMLGSRTGVKDAIEAGQSIDAETLSKALAWKPEVASIDLRRRREIAQMLDDVRSARAQIESLRHEREALRPGERLRALEAAREAGAARLDRLEARLSRLERTQVDPTPTGSVPKTAAPKTAERKEPPPRLAPERPRSLGRAGKDGA</sequence>
<keyword evidence="2" id="KW-1133">Transmembrane helix</keyword>
<evidence type="ECO:0000256" key="2">
    <source>
        <dbReference type="SAM" id="Phobius"/>
    </source>
</evidence>
<proteinExistence type="predicted"/>